<dbReference type="InterPro" id="IPR055414">
    <property type="entry name" value="LRR_R13L4/SHOC2-like"/>
</dbReference>
<dbReference type="Gene3D" id="3.30.40.10">
    <property type="entry name" value="Zinc/RING finger domain, C3HC4 (zinc finger)"/>
    <property type="match status" value="1"/>
</dbReference>
<dbReference type="STRING" id="80966.ENSAPOP00000010377"/>
<accession>A0A3Q1F2T6</accession>
<keyword evidence="7" id="KW-0175">Coiled coil</keyword>
<feature type="region of interest" description="Disordered" evidence="8">
    <location>
        <begin position="639"/>
        <end position="681"/>
    </location>
</feature>
<dbReference type="SUPFAM" id="SSF57850">
    <property type="entry name" value="RING/U-box"/>
    <property type="match status" value="1"/>
</dbReference>
<feature type="coiled-coil region" evidence="7">
    <location>
        <begin position="470"/>
        <end position="531"/>
    </location>
</feature>
<organism evidence="10 11">
    <name type="scientific">Acanthochromis polyacanthus</name>
    <name type="common">spiny chromis</name>
    <dbReference type="NCBI Taxonomy" id="80966"/>
    <lineage>
        <taxon>Eukaryota</taxon>
        <taxon>Metazoa</taxon>
        <taxon>Chordata</taxon>
        <taxon>Craniata</taxon>
        <taxon>Vertebrata</taxon>
        <taxon>Euteleostomi</taxon>
        <taxon>Actinopterygii</taxon>
        <taxon>Neopterygii</taxon>
        <taxon>Teleostei</taxon>
        <taxon>Neoteleostei</taxon>
        <taxon>Acanthomorphata</taxon>
        <taxon>Ovalentaria</taxon>
        <taxon>Pomacentridae</taxon>
        <taxon>Acanthochromis</taxon>
    </lineage>
</organism>
<dbReference type="PANTHER" id="PTHR48051">
    <property type="match status" value="1"/>
</dbReference>
<feature type="domain" description="RING-type" evidence="9">
    <location>
        <begin position="690"/>
        <end position="725"/>
    </location>
</feature>
<dbReference type="SMART" id="SM00364">
    <property type="entry name" value="LRR_BAC"/>
    <property type="match status" value="4"/>
</dbReference>
<evidence type="ECO:0000256" key="3">
    <source>
        <dbReference type="ARBA" id="ARBA00022737"/>
    </source>
</evidence>
<dbReference type="Ensembl" id="ENSAPOT00000031185.1">
    <property type="protein sequence ID" value="ENSAPOP00000010377.1"/>
    <property type="gene ID" value="ENSAPOG00000012933.1"/>
</dbReference>
<proteinExistence type="predicted"/>
<reference evidence="10" key="2">
    <citation type="submission" date="2025-09" db="UniProtKB">
        <authorList>
            <consortium name="Ensembl"/>
        </authorList>
    </citation>
    <scope>IDENTIFICATION</scope>
</reference>
<sequence>MPLFFRKRKPSEDCQKRLEYQLCRSKEAGADDILDISSCELSEVPSSAFSICKVLQKKVLILHSNELRSLLPKGCDINALSTLKVLDLHENKLTSLPEDIGKLVALQILNVEKNRLKTLPESIGNLQLLQTLNLKGNNLSELPSSVGSLRSLRTLDLSDNHIGQLPKALAYIRTLESFTLDAAMMSYPPASVCAEGTESIQRFLCTELGEEYCPPSQYLLPVLESDCCKQSDCLDGLEEAWQNKFSDYEKRKVQKQQEKLAFERHREEKQNEHTQLLLMNSSHKENILNSVRQEQERMELGVSQQQRAQEAERLLVLEKVRQAENNITSRISSMLMDNSRQKKSAEFLQSMEEDRIRMEHLTAITQEEANSLRKREVAAAMQKMLSDSCAMSMLQEASDCRRKSLVSEACRSMENLDRKFDKMLSLQVLDKSKAIAHILQEEEMQKAAFQALQLQKDAVHGYIRNQIKLIEGELMQLTKLEIKRRNLDAENLQEVLVDQRTALSDLLQQLLKQRDQREQELRQVLAEMELKSESNQQNYWMIQYQRLLDAKPLSLRMQEAGVEKDLVNLLCRLSAQHYLPILAHNRVTTEALRHMKSSDLKKLGINEIGIQKALLNWARERQPEGACKAVEMEEEAEVTVPSAPSAPSPSISPPLPTTSSVQMPSPPLTPGTPVTPSAPTPVEGPGSSECVVCMETGSQVIFLPCGHVCCCQVCSEALQNCPLCRSNISQRIRLYHN</sequence>
<dbReference type="GO" id="GO:0048666">
    <property type="term" value="P:neuron development"/>
    <property type="evidence" value="ECO:0007669"/>
    <property type="project" value="Ensembl"/>
</dbReference>
<keyword evidence="1" id="KW-0433">Leucine-rich repeat</keyword>
<dbReference type="GO" id="GO:0008270">
    <property type="term" value="F:zinc ion binding"/>
    <property type="evidence" value="ECO:0007669"/>
    <property type="project" value="UniProtKB-KW"/>
</dbReference>
<keyword evidence="2" id="KW-0479">Metal-binding</keyword>
<dbReference type="CDD" id="cd16515">
    <property type="entry name" value="RING-HC_LRSAM1"/>
    <property type="match status" value="1"/>
</dbReference>
<evidence type="ECO:0000256" key="8">
    <source>
        <dbReference type="SAM" id="MobiDB-lite"/>
    </source>
</evidence>
<keyword evidence="3" id="KW-0677">Repeat</keyword>
<dbReference type="PROSITE" id="PS50089">
    <property type="entry name" value="ZF_RING_2"/>
    <property type="match status" value="1"/>
</dbReference>
<dbReference type="AlphaFoldDB" id="A0A3Q1F2T6"/>
<dbReference type="SMART" id="SM00184">
    <property type="entry name" value="RING"/>
    <property type="match status" value="1"/>
</dbReference>
<feature type="compositionally biased region" description="Pro residues" evidence="8">
    <location>
        <begin position="644"/>
        <end position="656"/>
    </location>
</feature>
<keyword evidence="5" id="KW-0862">Zinc</keyword>
<dbReference type="GO" id="GO:0060218">
    <property type="term" value="P:hematopoietic stem cell differentiation"/>
    <property type="evidence" value="ECO:0007669"/>
    <property type="project" value="Ensembl"/>
</dbReference>
<dbReference type="Pfam" id="PF13920">
    <property type="entry name" value="zf-C3HC4_3"/>
    <property type="match status" value="1"/>
</dbReference>
<dbReference type="InterPro" id="IPR001841">
    <property type="entry name" value="Znf_RING"/>
</dbReference>
<evidence type="ECO:0000313" key="11">
    <source>
        <dbReference type="Proteomes" id="UP000257200"/>
    </source>
</evidence>
<dbReference type="InterPro" id="IPR001660">
    <property type="entry name" value="SAM"/>
</dbReference>
<dbReference type="InterPro" id="IPR001611">
    <property type="entry name" value="Leu-rich_rpt"/>
</dbReference>
<dbReference type="Proteomes" id="UP000257200">
    <property type="component" value="Unplaced"/>
</dbReference>
<dbReference type="InterPro" id="IPR050216">
    <property type="entry name" value="LRR_domain-containing"/>
</dbReference>
<dbReference type="PROSITE" id="PS51450">
    <property type="entry name" value="LRR"/>
    <property type="match status" value="3"/>
</dbReference>
<keyword evidence="4 6" id="KW-0863">Zinc-finger</keyword>
<dbReference type="PANTHER" id="PTHR48051:SF47">
    <property type="entry name" value="LEUCINE RICH REPEAT AND STERILE ALPHA MOTIF CONTAINING 1"/>
    <property type="match status" value="1"/>
</dbReference>
<evidence type="ECO:0000256" key="1">
    <source>
        <dbReference type="ARBA" id="ARBA00022614"/>
    </source>
</evidence>
<dbReference type="SUPFAM" id="SSF47769">
    <property type="entry name" value="SAM/Pointed domain"/>
    <property type="match status" value="1"/>
</dbReference>
<evidence type="ECO:0000256" key="6">
    <source>
        <dbReference type="PROSITE-ProRule" id="PRU00175"/>
    </source>
</evidence>
<evidence type="ECO:0000259" key="9">
    <source>
        <dbReference type="PROSITE" id="PS50089"/>
    </source>
</evidence>
<dbReference type="GeneTree" id="ENSGT00930000151044"/>
<dbReference type="Pfam" id="PF23598">
    <property type="entry name" value="LRR_14"/>
    <property type="match status" value="1"/>
</dbReference>
<dbReference type="InParanoid" id="A0A3Q1F2T6"/>
<keyword evidence="11" id="KW-1185">Reference proteome</keyword>
<dbReference type="Gene3D" id="3.80.10.10">
    <property type="entry name" value="Ribonuclease Inhibitor"/>
    <property type="match status" value="1"/>
</dbReference>
<evidence type="ECO:0000256" key="5">
    <source>
        <dbReference type="ARBA" id="ARBA00022833"/>
    </source>
</evidence>
<dbReference type="InterPro" id="IPR003591">
    <property type="entry name" value="Leu-rich_rpt_typical-subtyp"/>
</dbReference>
<dbReference type="InterPro" id="IPR032675">
    <property type="entry name" value="LRR_dom_sf"/>
</dbReference>
<name>A0A3Q1F2T6_9TELE</name>
<evidence type="ECO:0000256" key="7">
    <source>
        <dbReference type="SAM" id="Coils"/>
    </source>
</evidence>
<dbReference type="Pfam" id="PF07647">
    <property type="entry name" value="SAM_2"/>
    <property type="match status" value="1"/>
</dbReference>
<evidence type="ECO:0000313" key="10">
    <source>
        <dbReference type="Ensembl" id="ENSAPOP00000010377.1"/>
    </source>
</evidence>
<dbReference type="InterPro" id="IPR013083">
    <property type="entry name" value="Znf_RING/FYVE/PHD"/>
</dbReference>
<protein>
    <submittedName>
        <fullName evidence="10">Leucine rich repeat and sterile alpha motif containing 1</fullName>
    </submittedName>
</protein>
<dbReference type="Gene3D" id="1.10.150.50">
    <property type="entry name" value="Transcription Factor, Ets-1"/>
    <property type="match status" value="1"/>
</dbReference>
<dbReference type="SMART" id="SM00369">
    <property type="entry name" value="LRR_TYP"/>
    <property type="match status" value="4"/>
</dbReference>
<dbReference type="CDD" id="cd09523">
    <property type="entry name" value="SAM_TAL"/>
    <property type="match status" value="1"/>
</dbReference>
<dbReference type="InterPro" id="IPR013761">
    <property type="entry name" value="SAM/pointed_sf"/>
</dbReference>
<dbReference type="SUPFAM" id="SSF52058">
    <property type="entry name" value="L domain-like"/>
    <property type="match status" value="1"/>
</dbReference>
<evidence type="ECO:0000256" key="4">
    <source>
        <dbReference type="ARBA" id="ARBA00022771"/>
    </source>
</evidence>
<evidence type="ECO:0000256" key="2">
    <source>
        <dbReference type="ARBA" id="ARBA00022723"/>
    </source>
</evidence>
<dbReference type="GO" id="GO:0005737">
    <property type="term" value="C:cytoplasm"/>
    <property type="evidence" value="ECO:0007669"/>
    <property type="project" value="TreeGrafter"/>
</dbReference>
<reference evidence="10" key="1">
    <citation type="submission" date="2025-08" db="UniProtKB">
        <authorList>
            <consortium name="Ensembl"/>
        </authorList>
    </citation>
    <scope>IDENTIFICATION</scope>
</reference>